<dbReference type="OrthoDB" id="5146786at2"/>
<dbReference type="STRING" id="1344003.SAMN05445060_2904"/>
<dbReference type="AlphaFoldDB" id="A0A1N7GKD1"/>
<evidence type="ECO:0000313" key="1">
    <source>
        <dbReference type="EMBL" id="SIS13055.1"/>
    </source>
</evidence>
<proteinExistence type="predicted"/>
<dbReference type="EMBL" id="FTNT01000008">
    <property type="protein sequence ID" value="SIS13055.1"/>
    <property type="molecule type" value="Genomic_DNA"/>
</dbReference>
<dbReference type="RefSeq" id="WP_076480680.1">
    <property type="nucleotide sequence ID" value="NZ_FTNT01000008.1"/>
</dbReference>
<gene>
    <name evidence="1" type="ORF">SAMN05445060_2904</name>
</gene>
<sequence>MKLWIHDHRIAVVSFTEGLTFFTRDRIELVIRTRCVLSTPAGDDGTVDTFPISPAHVIDQQRPLFTMPGSLCDDADVDDRGDLRLRFSDGSSIEVIARSVPSWEIFSRNHGYAVCERAGQVRVVEHHRVGA</sequence>
<dbReference type="Proteomes" id="UP000186218">
    <property type="component" value="Unassembled WGS sequence"/>
</dbReference>
<keyword evidence="2" id="KW-1185">Reference proteome</keyword>
<reference evidence="1 2" key="1">
    <citation type="submission" date="2017-01" db="EMBL/GenBank/DDBJ databases">
        <authorList>
            <person name="Mah S.A."/>
            <person name="Swanson W.J."/>
            <person name="Moy G.W."/>
            <person name="Vacquier V.D."/>
        </authorList>
    </citation>
    <scope>NUCLEOTIDE SEQUENCE [LARGE SCALE GENOMIC DNA]</scope>
    <source>
        <strain evidence="1 2">CPCC 203464</strain>
    </source>
</reference>
<organism evidence="1 2">
    <name type="scientific">Williamsia sterculiae</name>
    <dbReference type="NCBI Taxonomy" id="1344003"/>
    <lineage>
        <taxon>Bacteria</taxon>
        <taxon>Bacillati</taxon>
        <taxon>Actinomycetota</taxon>
        <taxon>Actinomycetes</taxon>
        <taxon>Mycobacteriales</taxon>
        <taxon>Nocardiaceae</taxon>
        <taxon>Williamsia</taxon>
    </lineage>
</organism>
<dbReference type="InterPro" id="IPR046179">
    <property type="entry name" value="DUF6188"/>
</dbReference>
<dbReference type="Pfam" id="PF19686">
    <property type="entry name" value="DUF6188"/>
    <property type="match status" value="1"/>
</dbReference>
<protein>
    <submittedName>
        <fullName evidence="1">Uncharacterized protein</fullName>
    </submittedName>
</protein>
<evidence type="ECO:0000313" key="2">
    <source>
        <dbReference type="Proteomes" id="UP000186218"/>
    </source>
</evidence>
<accession>A0A1N7GKD1</accession>
<name>A0A1N7GKD1_9NOCA</name>